<sequence>MFKVIAGSAVSLLVSSCGSDFIHDERLAGPYRLVAVDTMEQMSLCRDIDPSGSCAGDGLAGETLFAAGANNRFIALAIHPNGDRTRTDFYYLVRSAREADDGGRGAVLKGPLDERSFAEAKARLDLPRFSRVFSNLK</sequence>
<organism evidence="1 2">
    <name type="scientific">Sphingomonas piscis</name>
    <dbReference type="NCBI Taxonomy" id="2714943"/>
    <lineage>
        <taxon>Bacteria</taxon>
        <taxon>Pseudomonadati</taxon>
        <taxon>Pseudomonadota</taxon>
        <taxon>Alphaproteobacteria</taxon>
        <taxon>Sphingomonadales</taxon>
        <taxon>Sphingomonadaceae</taxon>
        <taxon>Sphingomonas</taxon>
    </lineage>
</organism>
<dbReference type="AlphaFoldDB" id="A0A6G7YML9"/>
<evidence type="ECO:0000313" key="1">
    <source>
        <dbReference type="EMBL" id="QIK77988.1"/>
    </source>
</evidence>
<dbReference type="Proteomes" id="UP000503222">
    <property type="component" value="Chromosome"/>
</dbReference>
<dbReference type="KEGG" id="spii:G7077_02745"/>
<dbReference type="EMBL" id="CP049869">
    <property type="protein sequence ID" value="QIK77988.1"/>
    <property type="molecule type" value="Genomic_DNA"/>
</dbReference>
<reference evidence="1 2" key="1">
    <citation type="submission" date="2020-03" db="EMBL/GenBank/DDBJ databases">
        <title>Sphingomonas sp. nov., isolated from fish.</title>
        <authorList>
            <person name="Hyun D.-W."/>
            <person name="Bae J.-W."/>
        </authorList>
    </citation>
    <scope>NUCLEOTIDE SEQUENCE [LARGE SCALE GENOMIC DNA]</scope>
    <source>
        <strain evidence="1 2">HDW15B</strain>
    </source>
</reference>
<keyword evidence="2" id="KW-1185">Reference proteome</keyword>
<protein>
    <recommendedName>
        <fullName evidence="3">Lipoprotein</fullName>
    </recommendedName>
</protein>
<name>A0A6G7YML9_9SPHN</name>
<gene>
    <name evidence="1" type="ORF">G7077_02745</name>
</gene>
<evidence type="ECO:0000313" key="2">
    <source>
        <dbReference type="Proteomes" id="UP000503222"/>
    </source>
</evidence>
<accession>A0A6G7YML9</accession>
<dbReference type="RefSeq" id="WP_166410383.1">
    <property type="nucleotide sequence ID" value="NZ_CP049869.1"/>
</dbReference>
<evidence type="ECO:0008006" key="3">
    <source>
        <dbReference type="Google" id="ProtNLM"/>
    </source>
</evidence>
<dbReference type="PROSITE" id="PS51257">
    <property type="entry name" value="PROKAR_LIPOPROTEIN"/>
    <property type="match status" value="1"/>
</dbReference>
<proteinExistence type="predicted"/>